<dbReference type="Proteomes" id="UP000578449">
    <property type="component" value="Unassembled WGS sequence"/>
</dbReference>
<dbReference type="AlphaFoldDB" id="A0A840PSY7"/>
<accession>A0A840PSY7</accession>
<organism evidence="1 2">
    <name type="scientific">Thermocatellispora tengchongensis</name>
    <dbReference type="NCBI Taxonomy" id="1073253"/>
    <lineage>
        <taxon>Bacteria</taxon>
        <taxon>Bacillati</taxon>
        <taxon>Actinomycetota</taxon>
        <taxon>Actinomycetes</taxon>
        <taxon>Streptosporangiales</taxon>
        <taxon>Streptosporangiaceae</taxon>
        <taxon>Thermocatellispora</taxon>
    </lineage>
</organism>
<comment type="caution">
    <text evidence="1">The sequence shown here is derived from an EMBL/GenBank/DDBJ whole genome shotgun (WGS) entry which is preliminary data.</text>
</comment>
<sequence>MPDPLSRRTFIAVTGPAFAGAVAPLRARSQIAEAATAPLGVTVA</sequence>
<dbReference type="EMBL" id="JACHGN010000027">
    <property type="protein sequence ID" value="MBB5139055.1"/>
    <property type="molecule type" value="Genomic_DNA"/>
</dbReference>
<evidence type="ECO:0000313" key="1">
    <source>
        <dbReference type="EMBL" id="MBB5139055.1"/>
    </source>
</evidence>
<reference evidence="1 2" key="1">
    <citation type="submission" date="2020-08" db="EMBL/GenBank/DDBJ databases">
        <title>Genomic Encyclopedia of Type Strains, Phase IV (KMG-IV): sequencing the most valuable type-strain genomes for metagenomic binning, comparative biology and taxonomic classification.</title>
        <authorList>
            <person name="Goeker M."/>
        </authorList>
    </citation>
    <scope>NUCLEOTIDE SEQUENCE [LARGE SCALE GENOMIC DNA]</scope>
    <source>
        <strain evidence="1 2">DSM 45615</strain>
    </source>
</reference>
<dbReference type="InterPro" id="IPR006311">
    <property type="entry name" value="TAT_signal"/>
</dbReference>
<dbReference type="RefSeq" id="WP_281396462.1">
    <property type="nucleotide sequence ID" value="NZ_BAABIX010000016.1"/>
</dbReference>
<dbReference type="PROSITE" id="PS51318">
    <property type="entry name" value="TAT"/>
    <property type="match status" value="1"/>
</dbReference>
<protein>
    <submittedName>
        <fullName evidence="1">Uncharacterized protein</fullName>
    </submittedName>
</protein>
<gene>
    <name evidence="1" type="ORF">HNP84_008818</name>
</gene>
<evidence type="ECO:0000313" key="2">
    <source>
        <dbReference type="Proteomes" id="UP000578449"/>
    </source>
</evidence>
<proteinExistence type="predicted"/>
<name>A0A840PSY7_9ACTN</name>
<keyword evidence="2" id="KW-1185">Reference proteome</keyword>